<protein>
    <submittedName>
        <fullName evidence="10">Methyl-accepting chemotaxis protein</fullName>
    </submittedName>
</protein>
<name>A0ABT3A5E9_9ALTE</name>
<evidence type="ECO:0000256" key="5">
    <source>
        <dbReference type="PROSITE-ProRule" id="PRU00284"/>
    </source>
</evidence>
<evidence type="ECO:0000259" key="8">
    <source>
        <dbReference type="PROSITE" id="PS50112"/>
    </source>
</evidence>
<dbReference type="InterPro" id="IPR013655">
    <property type="entry name" value="PAS_fold_3"/>
</dbReference>
<accession>A0ABT3A5E9</accession>
<organism evidence="10 11">
    <name type="scientific">Fluctibacter corallii</name>
    <dbReference type="NCBI Taxonomy" id="2984329"/>
    <lineage>
        <taxon>Bacteria</taxon>
        <taxon>Pseudomonadati</taxon>
        <taxon>Pseudomonadota</taxon>
        <taxon>Gammaproteobacteria</taxon>
        <taxon>Alteromonadales</taxon>
        <taxon>Alteromonadaceae</taxon>
        <taxon>Fluctibacter</taxon>
    </lineage>
</organism>
<dbReference type="Proteomes" id="UP001652504">
    <property type="component" value="Unassembled WGS sequence"/>
</dbReference>
<evidence type="ECO:0000256" key="4">
    <source>
        <dbReference type="ARBA" id="ARBA00029447"/>
    </source>
</evidence>
<dbReference type="InterPro" id="IPR035965">
    <property type="entry name" value="PAS-like_dom_sf"/>
</dbReference>
<evidence type="ECO:0000256" key="1">
    <source>
        <dbReference type="ARBA" id="ARBA00004429"/>
    </source>
</evidence>
<comment type="caution">
    <text evidence="10">The sequence shown here is derived from an EMBL/GenBank/DDBJ whole genome shotgun (WGS) entry which is preliminary data.</text>
</comment>
<dbReference type="SUPFAM" id="SSF55785">
    <property type="entry name" value="PYP-like sensor domain (PAS domain)"/>
    <property type="match status" value="1"/>
</dbReference>
<comment type="similarity">
    <text evidence="4">Belongs to the methyl-accepting chemotaxis (MCP) protein family.</text>
</comment>
<dbReference type="Pfam" id="PF08447">
    <property type="entry name" value="PAS_3"/>
    <property type="match status" value="1"/>
</dbReference>
<keyword evidence="2" id="KW-1003">Cell membrane</keyword>
<dbReference type="InterPro" id="IPR000014">
    <property type="entry name" value="PAS"/>
</dbReference>
<dbReference type="InterPro" id="IPR004090">
    <property type="entry name" value="Chemotax_Me-accpt_rcpt"/>
</dbReference>
<dbReference type="PROSITE" id="PS50192">
    <property type="entry name" value="T_SNARE"/>
    <property type="match status" value="1"/>
</dbReference>
<evidence type="ECO:0000259" key="7">
    <source>
        <dbReference type="PROSITE" id="PS50111"/>
    </source>
</evidence>
<keyword evidence="6" id="KW-0472">Membrane</keyword>
<dbReference type="InterPro" id="IPR000727">
    <property type="entry name" value="T_SNARE_dom"/>
</dbReference>
<dbReference type="InterPro" id="IPR004089">
    <property type="entry name" value="MCPsignal_dom"/>
</dbReference>
<reference evidence="10 11" key="1">
    <citation type="submission" date="2022-10" db="EMBL/GenBank/DDBJ databases">
        <title>Aestuariibacter sp. AA17 isolated from Montipora capitata coral fragment.</title>
        <authorList>
            <person name="Emsley S.A."/>
            <person name="Pfannmuller K.M."/>
            <person name="Loughran R.M."/>
            <person name="Shlafstein M."/>
            <person name="Papke E."/>
            <person name="Saw J.H."/>
            <person name="Ushijima B."/>
            <person name="Videau P."/>
        </authorList>
    </citation>
    <scope>NUCLEOTIDE SEQUENCE [LARGE SCALE GENOMIC DNA]</scope>
    <source>
        <strain evidence="10 11">AA17</strain>
    </source>
</reference>
<dbReference type="RefSeq" id="WP_263711031.1">
    <property type="nucleotide sequence ID" value="NZ_JAOWKX010000002.1"/>
</dbReference>
<gene>
    <name evidence="10" type="ORF">OE749_03765</name>
</gene>
<feature type="domain" description="PAS" evidence="8">
    <location>
        <begin position="26"/>
        <end position="77"/>
    </location>
</feature>
<dbReference type="NCBIfam" id="TIGR00229">
    <property type="entry name" value="sensory_box"/>
    <property type="match status" value="1"/>
</dbReference>
<dbReference type="Gene3D" id="1.10.287.950">
    <property type="entry name" value="Methyl-accepting chemotaxis protein"/>
    <property type="match status" value="1"/>
</dbReference>
<dbReference type="EMBL" id="JAOWKX010000002">
    <property type="protein sequence ID" value="MCV2883817.1"/>
    <property type="molecule type" value="Genomic_DNA"/>
</dbReference>
<keyword evidence="6" id="KW-0812">Transmembrane</keyword>
<keyword evidence="11" id="KW-1185">Reference proteome</keyword>
<evidence type="ECO:0000256" key="3">
    <source>
        <dbReference type="ARBA" id="ARBA00023224"/>
    </source>
</evidence>
<comment type="subcellular location">
    <subcellularLocation>
        <location evidence="1">Cell inner membrane</location>
        <topology evidence="1">Multi-pass membrane protein</topology>
    </subcellularLocation>
</comment>
<dbReference type="Gene3D" id="3.30.450.20">
    <property type="entry name" value="PAS domain"/>
    <property type="match status" value="1"/>
</dbReference>
<dbReference type="PROSITE" id="PS50112">
    <property type="entry name" value="PAS"/>
    <property type="match status" value="1"/>
</dbReference>
<feature type="domain" description="T-SNARE coiled-coil homology" evidence="9">
    <location>
        <begin position="437"/>
        <end position="482"/>
    </location>
</feature>
<dbReference type="Pfam" id="PF00015">
    <property type="entry name" value="MCPsignal"/>
    <property type="match status" value="1"/>
</dbReference>
<dbReference type="PROSITE" id="PS50111">
    <property type="entry name" value="CHEMOTAXIS_TRANSDUC_2"/>
    <property type="match status" value="1"/>
</dbReference>
<keyword evidence="3 5" id="KW-0807">Transducer</keyword>
<dbReference type="PANTHER" id="PTHR32089:SF74">
    <property type="entry name" value="METHYL-ACCEPTING CHEMOTAXIS PROTEIN AER"/>
    <property type="match status" value="1"/>
</dbReference>
<keyword evidence="2" id="KW-0997">Cell inner membrane</keyword>
<evidence type="ECO:0000256" key="6">
    <source>
        <dbReference type="SAM" id="Phobius"/>
    </source>
</evidence>
<keyword evidence="6" id="KW-1133">Transmembrane helix</keyword>
<feature type="transmembrane region" description="Helical" evidence="6">
    <location>
        <begin position="162"/>
        <end position="186"/>
    </location>
</feature>
<evidence type="ECO:0000259" key="9">
    <source>
        <dbReference type="PROSITE" id="PS50192"/>
    </source>
</evidence>
<dbReference type="SUPFAM" id="SSF58104">
    <property type="entry name" value="Methyl-accepting chemotaxis protein (MCP) signaling domain"/>
    <property type="match status" value="1"/>
</dbReference>
<dbReference type="CDD" id="cd00130">
    <property type="entry name" value="PAS"/>
    <property type="match status" value="1"/>
</dbReference>
<feature type="domain" description="Methyl-accepting transducer" evidence="7">
    <location>
        <begin position="250"/>
        <end position="486"/>
    </location>
</feature>
<evidence type="ECO:0000313" key="11">
    <source>
        <dbReference type="Proteomes" id="UP001652504"/>
    </source>
</evidence>
<sequence>MARRNQSVTNNEYKLKPDTTLISSTDLRGVITHCNDDFCEVSGFSYDELMNKNHNIVRHPDMPKAAFKELWDTIKTGKPWMGLVKNRRKNGDYYWVSAFVTPVLENGKVVGYESVRTKPTDAQIERAENVYQRINKGQSPLTGTDKLVQFFKQWISASISGIAAFVILGLMGTWLGGVIALLAVLINNGIKNVAQKQELLSLLKLGGNSYSNGLVAQTYFSDHESLARAKLAMYCELRRNDTALTRIYDASASLDDIALETEQQANSTNVVAEQQSHATREVASAITEMTTAIQDVANRVENNAGSAKVASQNVEEGLAAADKAMVAIESLREAVESISQTVQELADSTNEIGEAANIISSIAEQTNLLALNAAIEAARAGEQGRGFAVVADEVRNLASKTRESTDEIHGVITKLIERSNRAVEVSEQGMASATSGTMIVEETREVLSRINQSVGAIADMTIEMSATIEQQSSVADHINQQIIDIADGASETRNASETGLKSSKNLLNTVHQLRSLVARFRAS</sequence>
<evidence type="ECO:0000256" key="2">
    <source>
        <dbReference type="ARBA" id="ARBA00022519"/>
    </source>
</evidence>
<dbReference type="SMART" id="SM00283">
    <property type="entry name" value="MA"/>
    <property type="match status" value="1"/>
</dbReference>
<evidence type="ECO:0000313" key="10">
    <source>
        <dbReference type="EMBL" id="MCV2883817.1"/>
    </source>
</evidence>
<dbReference type="PANTHER" id="PTHR32089">
    <property type="entry name" value="METHYL-ACCEPTING CHEMOTAXIS PROTEIN MCPB"/>
    <property type="match status" value="1"/>
</dbReference>
<dbReference type="CDD" id="cd11386">
    <property type="entry name" value="MCP_signal"/>
    <property type="match status" value="1"/>
</dbReference>
<dbReference type="PRINTS" id="PR00260">
    <property type="entry name" value="CHEMTRNSDUCR"/>
</dbReference>
<proteinExistence type="inferred from homology"/>